<organism evidence="3 4">
    <name type="scientific">Apiospora hydei</name>
    <dbReference type="NCBI Taxonomy" id="1337664"/>
    <lineage>
        <taxon>Eukaryota</taxon>
        <taxon>Fungi</taxon>
        <taxon>Dikarya</taxon>
        <taxon>Ascomycota</taxon>
        <taxon>Pezizomycotina</taxon>
        <taxon>Sordariomycetes</taxon>
        <taxon>Xylariomycetidae</taxon>
        <taxon>Amphisphaeriales</taxon>
        <taxon>Apiosporaceae</taxon>
        <taxon>Apiospora</taxon>
    </lineage>
</organism>
<keyword evidence="4" id="KW-1185">Reference proteome</keyword>
<dbReference type="RefSeq" id="XP_066661418.1">
    <property type="nucleotide sequence ID" value="XM_066819230.1"/>
</dbReference>
<evidence type="ECO:0000313" key="4">
    <source>
        <dbReference type="Proteomes" id="UP001433268"/>
    </source>
</evidence>
<dbReference type="GeneID" id="92052290"/>
<feature type="region of interest" description="Disordered" evidence="1">
    <location>
        <begin position="133"/>
        <end position="164"/>
    </location>
</feature>
<dbReference type="Proteomes" id="UP001433268">
    <property type="component" value="Unassembled WGS sequence"/>
</dbReference>
<reference evidence="3 4" key="1">
    <citation type="submission" date="2023-01" db="EMBL/GenBank/DDBJ databases">
        <title>Analysis of 21 Apiospora genomes using comparative genomics revels a genus with tremendous synthesis potential of carbohydrate active enzymes and secondary metabolites.</title>
        <authorList>
            <person name="Sorensen T."/>
        </authorList>
    </citation>
    <scope>NUCLEOTIDE SEQUENCE [LARGE SCALE GENOMIC DNA]</scope>
    <source>
        <strain evidence="3 4">CBS 114990</strain>
    </source>
</reference>
<keyword evidence="2" id="KW-0732">Signal</keyword>
<accession>A0ABR1UV62</accession>
<evidence type="ECO:0008006" key="5">
    <source>
        <dbReference type="Google" id="ProtNLM"/>
    </source>
</evidence>
<evidence type="ECO:0000313" key="3">
    <source>
        <dbReference type="EMBL" id="KAK8062819.1"/>
    </source>
</evidence>
<dbReference type="EMBL" id="JAQQWN010000010">
    <property type="protein sequence ID" value="KAK8062819.1"/>
    <property type="molecule type" value="Genomic_DNA"/>
</dbReference>
<feature type="chain" id="PRO_5045085637" description="Ubiquitin 3 binding protein But2 C-terminal domain-containing protein" evidence="2">
    <location>
        <begin position="16"/>
        <end position="548"/>
    </location>
</feature>
<gene>
    <name evidence="3" type="ORF">PG997_014916</name>
</gene>
<name>A0ABR1UV62_9PEZI</name>
<protein>
    <recommendedName>
        <fullName evidence="5">Ubiquitin 3 binding protein But2 C-terminal domain-containing protein</fullName>
    </recommendedName>
</protein>
<evidence type="ECO:0000256" key="1">
    <source>
        <dbReference type="SAM" id="MobiDB-lite"/>
    </source>
</evidence>
<sequence length="548" mass="56329">MRFATLAALVSGGAASAIPAGAADPLRRRITDLTDPLPELPLPIPLPNPPTLITFPSPSTCASYVTVTESAALLTETATQYVTAIADTVTSTQISTMESTLETTNTAVITQFETSFVTETATVATETATQVITEQKKKRGQMKQRRGDSCKRRSSSSQASVTSSSATSTQSADVCTATVTASALKTTTTVTVTGSATATDLATVTSVIVATITTTVSTTDLETTAVPTTLAVTATTFVTAAAPPAATPTFVLKGRTGNVINQYVTASGNIQPMGSNFLTFTPDVAAASAFTLKDGAVVLALYPDHKLIHLDDATSSSFAFVASAASPQSNAACQLIGETTAGSEGSFTCPNGGSGLSVFAVDTNNPMDLMFESPAATTYARIELDYVVLPLPTTTPPRTPAFTLTGVGGTVDGQVLRIQGDTSTLFNSLVFSPNAGDAALLTLRDDGSLVPASLAADPANYAGYIGASIPGEGGSSISITTAAAAGSYLRVTCQLSDSSTDVGSTGLFTCPNQGARMHITADYMGYLMLATQNADLFEQISVRYNFVQ</sequence>
<evidence type="ECO:0000256" key="2">
    <source>
        <dbReference type="SAM" id="SignalP"/>
    </source>
</evidence>
<proteinExistence type="predicted"/>
<comment type="caution">
    <text evidence="3">The sequence shown here is derived from an EMBL/GenBank/DDBJ whole genome shotgun (WGS) entry which is preliminary data.</text>
</comment>
<feature type="compositionally biased region" description="Low complexity" evidence="1">
    <location>
        <begin position="155"/>
        <end position="164"/>
    </location>
</feature>
<feature type="signal peptide" evidence="2">
    <location>
        <begin position="1"/>
        <end position="15"/>
    </location>
</feature>